<evidence type="ECO:0000256" key="2">
    <source>
        <dbReference type="ARBA" id="ARBA00009347"/>
    </source>
</evidence>
<evidence type="ECO:0000256" key="4">
    <source>
        <dbReference type="ARBA" id="ARBA00022827"/>
    </source>
</evidence>
<dbReference type="InterPro" id="IPR013786">
    <property type="entry name" value="AcylCoA_DH/ox_N"/>
</dbReference>
<dbReference type="EMBL" id="JAPFQI010000001">
    <property type="protein sequence ID" value="MCW8084183.1"/>
    <property type="molecule type" value="Genomic_DNA"/>
</dbReference>
<name>A0ABT3NPT6_9PROT</name>
<dbReference type="RefSeq" id="WP_301587790.1">
    <property type="nucleotide sequence ID" value="NZ_JAPFQI010000001.1"/>
</dbReference>
<feature type="domain" description="Acyl-CoA oxidase/dehydrogenase middle" evidence="8">
    <location>
        <begin position="125"/>
        <end position="219"/>
    </location>
</feature>
<evidence type="ECO:0000259" key="9">
    <source>
        <dbReference type="Pfam" id="PF02771"/>
    </source>
</evidence>
<dbReference type="InterPro" id="IPR009100">
    <property type="entry name" value="AcylCoA_DH/oxidase_NM_dom_sf"/>
</dbReference>
<dbReference type="Gene3D" id="1.20.140.10">
    <property type="entry name" value="Butyryl-CoA Dehydrogenase, subunit A, domain 3"/>
    <property type="match status" value="1"/>
</dbReference>
<sequence length="392" mass="44083">MRLDFTPEELAFREEVREFAARAAPDAMRRKVRDGEELTKDEFVAWQRIMQARGWAAPSWPREHGGTGWTLSQRHIFEEEMAAADCPQQAHFGLSLIGPVLYTFGDEEQRRRHLPGILSGDVWWCQGYSERQAGSDLAALQTHAVRDGDDYVVNGHKIWVTYAHWADMIFALVRTSREEKRQRGISMLLIPMDAKGVTVRPIETIDRNHQINEILLDDVRVPVANRVGAEGAGWGYGKFLLARERGVGATQRRLRRAVERLRDRLRRAPGPDGRPLAEDALFADRLTQLEIEVIGLEVTVLRVLAELEAGHEPDARSSMLKIRSAELLQRITEMAVEAGGTEAMPFVPLDDATLPPGAAHAVRNYLYTRATTIFGGSAEIQRNVIARQILGL</sequence>
<evidence type="ECO:0000256" key="3">
    <source>
        <dbReference type="ARBA" id="ARBA00022630"/>
    </source>
</evidence>
<dbReference type="Pfam" id="PF00441">
    <property type="entry name" value="Acyl-CoA_dh_1"/>
    <property type="match status" value="1"/>
</dbReference>
<dbReference type="SUPFAM" id="SSF56645">
    <property type="entry name" value="Acyl-CoA dehydrogenase NM domain-like"/>
    <property type="match status" value="1"/>
</dbReference>
<comment type="cofactor">
    <cofactor evidence="1 6">
        <name>FAD</name>
        <dbReference type="ChEBI" id="CHEBI:57692"/>
    </cofactor>
</comment>
<evidence type="ECO:0000313" key="10">
    <source>
        <dbReference type="EMBL" id="MCW8084183.1"/>
    </source>
</evidence>
<evidence type="ECO:0000256" key="1">
    <source>
        <dbReference type="ARBA" id="ARBA00001974"/>
    </source>
</evidence>
<reference evidence="10 11" key="1">
    <citation type="submission" date="2022-10" db="EMBL/GenBank/DDBJ databases">
        <title>Roseococcus glaciei nov., sp. nov., isolated from glacier.</title>
        <authorList>
            <person name="Liu Q."/>
            <person name="Xin Y.-H."/>
        </authorList>
    </citation>
    <scope>NUCLEOTIDE SEQUENCE [LARGE SCALE GENOMIC DNA]</scope>
    <source>
        <strain evidence="10 11">MDT2-1-1</strain>
    </source>
</reference>
<dbReference type="InterPro" id="IPR009075">
    <property type="entry name" value="AcylCo_DH/oxidase_C"/>
</dbReference>
<dbReference type="InterPro" id="IPR036250">
    <property type="entry name" value="AcylCo_DH-like_C"/>
</dbReference>
<dbReference type="Gene3D" id="2.40.110.10">
    <property type="entry name" value="Butyryl-CoA Dehydrogenase, subunit A, domain 2"/>
    <property type="match status" value="1"/>
</dbReference>
<feature type="domain" description="Acyl-CoA dehydrogenase/oxidase C-terminal" evidence="7">
    <location>
        <begin position="231"/>
        <end position="390"/>
    </location>
</feature>
<dbReference type="Pfam" id="PF02771">
    <property type="entry name" value="Acyl-CoA_dh_N"/>
    <property type="match status" value="1"/>
</dbReference>
<dbReference type="InterPro" id="IPR046373">
    <property type="entry name" value="Acyl-CoA_Oxase/DH_mid-dom_sf"/>
</dbReference>
<evidence type="ECO:0000256" key="6">
    <source>
        <dbReference type="RuleBase" id="RU362125"/>
    </source>
</evidence>
<evidence type="ECO:0000313" key="11">
    <source>
        <dbReference type="Proteomes" id="UP001526430"/>
    </source>
</evidence>
<feature type="domain" description="Acyl-CoA dehydrogenase/oxidase N-terminal" evidence="9">
    <location>
        <begin position="6"/>
        <end position="121"/>
    </location>
</feature>
<keyword evidence="4 6" id="KW-0274">FAD</keyword>
<gene>
    <name evidence="10" type="ORF">OF850_00960</name>
</gene>
<dbReference type="PANTHER" id="PTHR43292">
    <property type="entry name" value="ACYL-COA DEHYDROGENASE"/>
    <property type="match status" value="1"/>
</dbReference>
<evidence type="ECO:0000256" key="5">
    <source>
        <dbReference type="ARBA" id="ARBA00023002"/>
    </source>
</evidence>
<proteinExistence type="inferred from homology"/>
<accession>A0ABT3NPT6</accession>
<keyword evidence="3 6" id="KW-0285">Flavoprotein</keyword>
<dbReference type="Proteomes" id="UP001526430">
    <property type="component" value="Unassembled WGS sequence"/>
</dbReference>
<dbReference type="InterPro" id="IPR006091">
    <property type="entry name" value="Acyl-CoA_Oxase/DH_mid-dom"/>
</dbReference>
<dbReference type="PANTHER" id="PTHR43292:SF3">
    <property type="entry name" value="ACYL-COA DEHYDROGENASE FADE29"/>
    <property type="match status" value="1"/>
</dbReference>
<dbReference type="InterPro" id="IPR052161">
    <property type="entry name" value="Mycobact_Acyl-CoA_DH"/>
</dbReference>
<organism evidence="10 11">
    <name type="scientific">Sabulicella glaciei</name>
    <dbReference type="NCBI Taxonomy" id="2984948"/>
    <lineage>
        <taxon>Bacteria</taxon>
        <taxon>Pseudomonadati</taxon>
        <taxon>Pseudomonadota</taxon>
        <taxon>Alphaproteobacteria</taxon>
        <taxon>Acetobacterales</taxon>
        <taxon>Acetobacteraceae</taxon>
        <taxon>Sabulicella</taxon>
    </lineage>
</organism>
<dbReference type="InterPro" id="IPR037069">
    <property type="entry name" value="AcylCoA_DH/ox_N_sf"/>
</dbReference>
<protein>
    <submittedName>
        <fullName evidence="10">Acyl-CoA dehydrogenase family protein</fullName>
    </submittedName>
</protein>
<comment type="caution">
    <text evidence="10">The sequence shown here is derived from an EMBL/GenBank/DDBJ whole genome shotgun (WGS) entry which is preliminary data.</text>
</comment>
<evidence type="ECO:0000259" key="8">
    <source>
        <dbReference type="Pfam" id="PF02770"/>
    </source>
</evidence>
<dbReference type="Gene3D" id="1.10.540.10">
    <property type="entry name" value="Acyl-CoA dehydrogenase/oxidase, N-terminal domain"/>
    <property type="match status" value="1"/>
</dbReference>
<comment type="similarity">
    <text evidence="2 6">Belongs to the acyl-CoA dehydrogenase family.</text>
</comment>
<dbReference type="SUPFAM" id="SSF47203">
    <property type="entry name" value="Acyl-CoA dehydrogenase C-terminal domain-like"/>
    <property type="match status" value="1"/>
</dbReference>
<dbReference type="Pfam" id="PF02770">
    <property type="entry name" value="Acyl-CoA_dh_M"/>
    <property type="match status" value="1"/>
</dbReference>
<keyword evidence="11" id="KW-1185">Reference proteome</keyword>
<keyword evidence="5 6" id="KW-0560">Oxidoreductase</keyword>
<evidence type="ECO:0000259" key="7">
    <source>
        <dbReference type="Pfam" id="PF00441"/>
    </source>
</evidence>